<reference evidence="2 3" key="1">
    <citation type="submission" date="2024-09" db="EMBL/GenBank/DDBJ databases">
        <authorList>
            <person name="Sun Q."/>
            <person name="Mori K."/>
        </authorList>
    </citation>
    <scope>NUCLEOTIDE SEQUENCE [LARGE SCALE GENOMIC DNA]</scope>
    <source>
        <strain evidence="2 3">CCM 7609</strain>
    </source>
</reference>
<protein>
    <submittedName>
        <fullName evidence="2">Uncharacterized protein</fullName>
    </submittedName>
</protein>
<proteinExistence type="predicted"/>
<organism evidence="2 3">
    <name type="scientific">Citricoccus parietis</name>
    <dbReference type="NCBI Taxonomy" id="592307"/>
    <lineage>
        <taxon>Bacteria</taxon>
        <taxon>Bacillati</taxon>
        <taxon>Actinomycetota</taxon>
        <taxon>Actinomycetes</taxon>
        <taxon>Micrococcales</taxon>
        <taxon>Micrococcaceae</taxon>
        <taxon>Citricoccus</taxon>
    </lineage>
</organism>
<feature type="region of interest" description="Disordered" evidence="1">
    <location>
        <begin position="1"/>
        <end position="43"/>
    </location>
</feature>
<evidence type="ECO:0000313" key="3">
    <source>
        <dbReference type="Proteomes" id="UP001589575"/>
    </source>
</evidence>
<gene>
    <name evidence="2" type="ORF">ACFFX0_10770</name>
</gene>
<evidence type="ECO:0000313" key="2">
    <source>
        <dbReference type="EMBL" id="MFB9071656.1"/>
    </source>
</evidence>
<name>A0ABV5FY88_9MICC</name>
<dbReference type="EMBL" id="JBHMFI010000001">
    <property type="protein sequence ID" value="MFB9071656.1"/>
    <property type="molecule type" value="Genomic_DNA"/>
</dbReference>
<sequence length="43" mass="4686">MLRSTIVAPSTARSTAGPGTRRRSLLRVPARPRSSPGGRRDRQ</sequence>
<evidence type="ECO:0000256" key="1">
    <source>
        <dbReference type="SAM" id="MobiDB-lite"/>
    </source>
</evidence>
<keyword evidence="3" id="KW-1185">Reference proteome</keyword>
<dbReference type="Proteomes" id="UP001589575">
    <property type="component" value="Unassembled WGS sequence"/>
</dbReference>
<comment type="caution">
    <text evidence="2">The sequence shown here is derived from an EMBL/GenBank/DDBJ whole genome shotgun (WGS) entry which is preliminary data.</text>
</comment>
<accession>A0ABV5FY88</accession>